<feature type="non-terminal residue" evidence="1">
    <location>
        <position position="212"/>
    </location>
</feature>
<evidence type="ECO:0000313" key="2">
    <source>
        <dbReference type="Proteomes" id="UP000789525"/>
    </source>
</evidence>
<sequence>LTEDTIDVLQFEIVTPDGEFRIANAYQNEDLFWALRGGGPGFGVVTKVTYKTHPAITQMVWLNVTINYTPQSYPNLMRTYLSLQPMLSAQNFSGYTYPVKDKDSTTNTNTWWSIWVVPNSADIAGSNSAIKPIFDLVQSETNAGRPMSISNQSAVLPSYLAMWPDNPKTAKENTAINQILGSRLLPVSAFEGNLDAFVDLLNTTDVTPMFLH</sequence>
<evidence type="ECO:0000313" key="1">
    <source>
        <dbReference type="EMBL" id="CAG8760356.1"/>
    </source>
</evidence>
<comment type="caution">
    <text evidence="1">The sequence shown here is derived from an EMBL/GenBank/DDBJ whole genome shotgun (WGS) entry which is preliminary data.</text>
</comment>
<proteinExistence type="predicted"/>
<feature type="non-terminal residue" evidence="1">
    <location>
        <position position="1"/>
    </location>
</feature>
<name>A0ACA9QP03_9GLOM</name>
<reference evidence="1" key="1">
    <citation type="submission" date="2021-06" db="EMBL/GenBank/DDBJ databases">
        <authorList>
            <person name="Kallberg Y."/>
            <person name="Tangrot J."/>
            <person name="Rosling A."/>
        </authorList>
    </citation>
    <scope>NUCLEOTIDE SEQUENCE</scope>
    <source>
        <strain evidence="1">CL356</strain>
    </source>
</reference>
<gene>
    <name evidence="1" type="ORF">ACOLOM_LOCUS13168</name>
</gene>
<organism evidence="1 2">
    <name type="scientific">Acaulospora colombiana</name>
    <dbReference type="NCBI Taxonomy" id="27376"/>
    <lineage>
        <taxon>Eukaryota</taxon>
        <taxon>Fungi</taxon>
        <taxon>Fungi incertae sedis</taxon>
        <taxon>Mucoromycota</taxon>
        <taxon>Glomeromycotina</taxon>
        <taxon>Glomeromycetes</taxon>
        <taxon>Diversisporales</taxon>
        <taxon>Acaulosporaceae</taxon>
        <taxon>Acaulospora</taxon>
    </lineage>
</organism>
<accession>A0ACA9QP03</accession>
<dbReference type="Proteomes" id="UP000789525">
    <property type="component" value="Unassembled WGS sequence"/>
</dbReference>
<dbReference type="EMBL" id="CAJVPT010058436">
    <property type="protein sequence ID" value="CAG8760356.1"/>
    <property type="molecule type" value="Genomic_DNA"/>
</dbReference>
<protein>
    <submittedName>
        <fullName evidence="1">12306_t:CDS:1</fullName>
    </submittedName>
</protein>
<keyword evidence="2" id="KW-1185">Reference proteome</keyword>